<dbReference type="SMART" id="SM00487">
    <property type="entry name" value="DEXDc"/>
    <property type="match status" value="1"/>
</dbReference>
<dbReference type="GO" id="GO:0003677">
    <property type="term" value="F:DNA binding"/>
    <property type="evidence" value="ECO:0007669"/>
    <property type="project" value="UniProtKB-KW"/>
</dbReference>
<sequence>MKTATRTHHRANQIPHTSIKYVQRCTAHRSVMTRKPGNDEYSGTYIGNRDERIESVESGDSGVGSRTRQSPLSTREPLGETLAPAQEKVRDDVADSPTHTDHLQSSASTSILPCSQTPSSIVQSSPRAYVCATAAADAAAVLASFSHQPSSSTKDPFATQSSPSSSRTPKNARSPHKSPKKANVLNRAQDQRDLVPARLGKILGSRALLALVCITFRDQSLKPHDWQMEACYQLLAGRDGLVSAGTGSGKTMIWILLALALLNANLLIISPLKSLQEEQARKLRRIGISAIAVNEDTLKPRKASSGSGTDVLSMIRLNRVRVVFVSPESLFKHKSLAQHLFEGAWSHFLAAIVVDEAHVVYDWGLALGRSKGSAAPTAFRPEYGKLAWMRARVPDRVPMLAVSATLCGPCLPAICSSLGFGRRPFFALDVGRERDGCSYDIQALRHSARTFLDLAECFPAAPSVANDLPKALVYVNTRREAVDAAESLQRLLPVELRPAVASLTAIDSPFHKRALLRRLRKGTVRILVATEALGMGIDLPDVDLVIQWKLPRDFKALVQHFGRGARGRNAQCRAILLCEGWVTRMMQANLDSNVASNSSSSAKLPKLLEDRWSRLDQYLRDWMTSKCCLKVTCVQLLTLDFDIIVQSIGGSPAVHISTASIGKGPIASRGSEDRFFWRKPVTVAAPSSIHANTANAEDCCVRCRVLSIPTRKRVISVASSGITQRLVAPPLKAEFTNLRRSLSSTLATLRSGFYTSYATGPTHNWRTVRAMAISDEIICSIVDRATRLLAYKAKGGTIDQTFVETLTGPNHGLNSFTSSSLVTTLNIWASHNLSDQITLRLTPTGRLRQRKTTTQRQGPDA</sequence>
<evidence type="ECO:0000256" key="8">
    <source>
        <dbReference type="SAM" id="MobiDB-lite"/>
    </source>
</evidence>
<dbReference type="AlphaFoldDB" id="A0A177TF46"/>
<dbReference type="PANTHER" id="PTHR13710:SF105">
    <property type="entry name" value="ATP-DEPENDENT DNA HELICASE Q1"/>
    <property type="match status" value="1"/>
</dbReference>
<dbReference type="InterPro" id="IPR027417">
    <property type="entry name" value="P-loop_NTPase"/>
</dbReference>
<dbReference type="InterPro" id="IPR011545">
    <property type="entry name" value="DEAD/DEAH_box_helicase_dom"/>
</dbReference>
<keyword evidence="10" id="KW-1185">Reference proteome</keyword>
<gene>
    <name evidence="9" type="ORF">A4X13_0g3415</name>
</gene>
<reference evidence="9" key="2">
    <citation type="journal article" date="2019" name="IMA Fungus">
        <title>Genome sequencing and comparison of five Tilletia species to identify candidate genes for the detection of regulated species infecting wheat.</title>
        <authorList>
            <person name="Nguyen H.D.T."/>
            <person name="Sultana T."/>
            <person name="Kesanakurti P."/>
            <person name="Hambleton S."/>
        </authorList>
    </citation>
    <scope>NUCLEOTIDE SEQUENCE</scope>
    <source>
        <strain evidence="9">DAOMC 236416</strain>
    </source>
</reference>
<feature type="region of interest" description="Disordered" evidence="8">
    <location>
        <begin position="147"/>
        <end position="189"/>
    </location>
</feature>
<dbReference type="SUPFAM" id="SSF52540">
    <property type="entry name" value="P-loop containing nucleoside triphosphate hydrolases"/>
    <property type="match status" value="1"/>
</dbReference>
<accession>A0A177TF46</accession>
<comment type="caution">
    <text evidence="9">The sequence shown here is derived from an EMBL/GenBank/DDBJ whole genome shotgun (WGS) entry which is preliminary data.</text>
</comment>
<dbReference type="GO" id="GO:0005737">
    <property type="term" value="C:cytoplasm"/>
    <property type="evidence" value="ECO:0007669"/>
    <property type="project" value="TreeGrafter"/>
</dbReference>
<dbReference type="GO" id="GO:0005694">
    <property type="term" value="C:chromosome"/>
    <property type="evidence" value="ECO:0007669"/>
    <property type="project" value="TreeGrafter"/>
</dbReference>
<evidence type="ECO:0000256" key="3">
    <source>
        <dbReference type="ARBA" id="ARBA00022840"/>
    </source>
</evidence>
<evidence type="ECO:0000256" key="4">
    <source>
        <dbReference type="ARBA" id="ARBA00023125"/>
    </source>
</evidence>
<dbReference type="EC" id="5.6.2.4" evidence="7"/>
<dbReference type="GO" id="GO:0005524">
    <property type="term" value="F:ATP binding"/>
    <property type="evidence" value="ECO:0007669"/>
    <property type="project" value="UniProtKB-KW"/>
</dbReference>
<feature type="compositionally biased region" description="Basic and acidic residues" evidence="8">
    <location>
        <begin position="87"/>
        <end position="102"/>
    </location>
</feature>
<feature type="compositionally biased region" description="Polar residues" evidence="8">
    <location>
        <begin position="147"/>
        <end position="171"/>
    </location>
</feature>
<keyword evidence="4" id="KW-0238">DNA-binding</keyword>
<comment type="similarity">
    <text evidence="1">Belongs to the helicase family. RecQ subfamily.</text>
</comment>
<dbReference type="InterPro" id="IPR001650">
    <property type="entry name" value="Helicase_C-like"/>
</dbReference>
<feature type="region of interest" description="Disordered" evidence="8">
    <location>
        <begin position="30"/>
        <end position="118"/>
    </location>
</feature>
<dbReference type="PROSITE" id="PS51194">
    <property type="entry name" value="HELICASE_CTER"/>
    <property type="match status" value="1"/>
</dbReference>
<organism evidence="9 10">
    <name type="scientific">Tilletia indica</name>
    <dbReference type="NCBI Taxonomy" id="43049"/>
    <lineage>
        <taxon>Eukaryota</taxon>
        <taxon>Fungi</taxon>
        <taxon>Dikarya</taxon>
        <taxon>Basidiomycota</taxon>
        <taxon>Ustilaginomycotina</taxon>
        <taxon>Exobasidiomycetes</taxon>
        <taxon>Tilletiales</taxon>
        <taxon>Tilletiaceae</taxon>
        <taxon>Tilletia</taxon>
    </lineage>
</organism>
<feature type="compositionally biased region" description="Polar residues" evidence="8">
    <location>
        <begin position="103"/>
        <end position="118"/>
    </location>
</feature>
<dbReference type="GO" id="GO:0043138">
    <property type="term" value="F:3'-5' DNA helicase activity"/>
    <property type="evidence" value="ECO:0007669"/>
    <property type="project" value="UniProtKB-EC"/>
</dbReference>
<dbReference type="InterPro" id="IPR014001">
    <property type="entry name" value="Helicase_ATP-bd"/>
</dbReference>
<dbReference type="EMBL" id="LWDF02000190">
    <property type="protein sequence ID" value="KAE8254450.1"/>
    <property type="molecule type" value="Genomic_DNA"/>
</dbReference>
<comment type="catalytic activity">
    <reaction evidence="6">
        <text>Couples ATP hydrolysis with the unwinding of duplex DNA by translocating in the 3'-5' direction.</text>
        <dbReference type="EC" id="5.6.2.4"/>
    </reaction>
</comment>
<evidence type="ECO:0000256" key="2">
    <source>
        <dbReference type="ARBA" id="ARBA00022741"/>
    </source>
</evidence>
<dbReference type="Gene3D" id="3.40.50.300">
    <property type="entry name" value="P-loop containing nucleotide triphosphate hydrolases"/>
    <property type="match status" value="2"/>
</dbReference>
<evidence type="ECO:0000256" key="1">
    <source>
        <dbReference type="ARBA" id="ARBA00005446"/>
    </source>
</evidence>
<reference evidence="9" key="1">
    <citation type="submission" date="2016-04" db="EMBL/GenBank/DDBJ databases">
        <authorList>
            <person name="Nguyen H.D."/>
            <person name="Samba Siva P."/>
            <person name="Cullis J."/>
            <person name="Levesque C.A."/>
            <person name="Hambleton S."/>
        </authorList>
    </citation>
    <scope>NUCLEOTIDE SEQUENCE</scope>
    <source>
        <strain evidence="9">DAOMC 236416</strain>
    </source>
</reference>
<evidence type="ECO:0000313" key="9">
    <source>
        <dbReference type="EMBL" id="KAE8254450.1"/>
    </source>
</evidence>
<evidence type="ECO:0000256" key="7">
    <source>
        <dbReference type="ARBA" id="ARBA00034808"/>
    </source>
</evidence>
<dbReference type="PROSITE" id="PS51192">
    <property type="entry name" value="HELICASE_ATP_BIND_1"/>
    <property type="match status" value="1"/>
</dbReference>
<dbReference type="GO" id="GO:0000724">
    <property type="term" value="P:double-strand break repair via homologous recombination"/>
    <property type="evidence" value="ECO:0007669"/>
    <property type="project" value="TreeGrafter"/>
</dbReference>
<protein>
    <recommendedName>
        <fullName evidence="7">DNA 3'-5' helicase</fullName>
        <ecNumber evidence="7">5.6.2.4</ecNumber>
    </recommendedName>
</protein>
<dbReference type="Pfam" id="PF00271">
    <property type="entry name" value="Helicase_C"/>
    <property type="match status" value="1"/>
</dbReference>
<evidence type="ECO:0000256" key="6">
    <source>
        <dbReference type="ARBA" id="ARBA00034617"/>
    </source>
</evidence>
<dbReference type="Proteomes" id="UP000077521">
    <property type="component" value="Unassembled WGS sequence"/>
</dbReference>
<keyword evidence="3" id="KW-0067">ATP-binding</keyword>
<evidence type="ECO:0000256" key="5">
    <source>
        <dbReference type="ARBA" id="ARBA00023235"/>
    </source>
</evidence>
<evidence type="ECO:0000313" key="10">
    <source>
        <dbReference type="Proteomes" id="UP000077521"/>
    </source>
</evidence>
<dbReference type="Pfam" id="PF00270">
    <property type="entry name" value="DEAD"/>
    <property type="match status" value="1"/>
</dbReference>
<keyword evidence="2" id="KW-0547">Nucleotide-binding</keyword>
<keyword evidence="5" id="KW-0413">Isomerase</keyword>
<feature type="compositionally biased region" description="Low complexity" evidence="8">
    <location>
        <begin position="56"/>
        <end position="65"/>
    </location>
</feature>
<dbReference type="SMART" id="SM00490">
    <property type="entry name" value="HELICc"/>
    <property type="match status" value="1"/>
</dbReference>
<proteinExistence type="inferred from homology"/>
<dbReference type="GO" id="GO:0009378">
    <property type="term" value="F:four-way junction helicase activity"/>
    <property type="evidence" value="ECO:0007669"/>
    <property type="project" value="TreeGrafter"/>
</dbReference>
<dbReference type="PANTHER" id="PTHR13710">
    <property type="entry name" value="DNA HELICASE RECQ FAMILY MEMBER"/>
    <property type="match status" value="1"/>
</dbReference>
<name>A0A177TF46_9BASI</name>